<comment type="pathway">
    <text evidence="3 4">Sulfur metabolism; hydrogen sulfide biosynthesis; sulfite from sulfate.</text>
</comment>
<gene>
    <name evidence="4" type="primary">cysH</name>
    <name evidence="6" type="ORF">U1T56_09945</name>
</gene>
<keyword evidence="4" id="KW-0408">Iron</keyword>
<comment type="caution">
    <text evidence="6">The sequence shown here is derived from an EMBL/GenBank/DDBJ whole genome shotgun (WGS) entry which is preliminary data.</text>
</comment>
<dbReference type="RefSeq" id="WP_418159321.1">
    <property type="nucleotide sequence ID" value="NZ_JBBLZC010000008.1"/>
</dbReference>
<evidence type="ECO:0000256" key="3">
    <source>
        <dbReference type="ARBA" id="ARBA00024327"/>
    </source>
</evidence>
<dbReference type="NCBIfam" id="NF002537">
    <property type="entry name" value="PRK02090.1"/>
    <property type="match status" value="1"/>
</dbReference>
<keyword evidence="2 4" id="KW-0560">Oxidoreductase</keyword>
<evidence type="ECO:0000313" key="6">
    <source>
        <dbReference type="EMBL" id="MEK0083473.1"/>
    </source>
</evidence>
<dbReference type="Proteomes" id="UP001375743">
    <property type="component" value="Unassembled WGS sequence"/>
</dbReference>
<comment type="subcellular location">
    <subcellularLocation>
        <location evidence="4">Cytoplasm</location>
    </subcellularLocation>
</comment>
<reference evidence="6 7" key="1">
    <citation type="submission" date="2024-01" db="EMBL/GenBank/DDBJ databases">
        <title>Multi-omics insights into the function and evolution of sodium benzoate biodegradation pathways in Benzoatithermus flavus gen. nov., sp. nov. from hot spring.</title>
        <authorList>
            <person name="Hu C.-J."/>
            <person name="Li W.-J."/>
        </authorList>
    </citation>
    <scope>NUCLEOTIDE SEQUENCE [LARGE SCALE GENOMIC DNA]</scope>
    <source>
        <strain evidence="6 7">SYSU G07066</strain>
    </source>
</reference>
<organism evidence="6 7">
    <name type="scientific">Benzoatithermus flavus</name>
    <dbReference type="NCBI Taxonomy" id="3108223"/>
    <lineage>
        <taxon>Bacteria</taxon>
        <taxon>Pseudomonadati</taxon>
        <taxon>Pseudomonadota</taxon>
        <taxon>Alphaproteobacteria</taxon>
        <taxon>Geminicoccales</taxon>
        <taxon>Geminicoccaceae</taxon>
        <taxon>Benzoatithermus</taxon>
    </lineage>
</organism>
<protein>
    <recommendedName>
        <fullName evidence="4">Adenosine 5'-phosphosulfate reductase</fullName>
        <shortName evidence="4">APS reductase</shortName>
        <ecNumber evidence="4">1.8.4.10</ecNumber>
    </recommendedName>
    <alternativeName>
        <fullName evidence="4">5'-adenylylsulfate reductase</fullName>
    </alternativeName>
    <alternativeName>
        <fullName evidence="4">Thioredoxin-dependent 5'-adenylylsulfate reductase</fullName>
    </alternativeName>
</protein>
<dbReference type="PIRSF" id="PIRSF000857">
    <property type="entry name" value="PAPS_reductase"/>
    <property type="match status" value="1"/>
</dbReference>
<dbReference type="SUPFAM" id="SSF52402">
    <property type="entry name" value="Adenine nucleotide alpha hydrolases-like"/>
    <property type="match status" value="1"/>
</dbReference>
<evidence type="ECO:0000256" key="4">
    <source>
        <dbReference type="HAMAP-Rule" id="MF_00063"/>
    </source>
</evidence>
<dbReference type="CDD" id="cd23945">
    <property type="entry name" value="PAPS_reductase"/>
    <property type="match status" value="1"/>
</dbReference>
<feature type="binding site" evidence="4">
    <location>
        <position position="124"/>
    </location>
    <ligand>
        <name>[4Fe-4S] cluster</name>
        <dbReference type="ChEBI" id="CHEBI:49883"/>
    </ligand>
</feature>
<feature type="active site" description="Nucleophile; cysteine thiosulfonate intermediate" evidence="4">
    <location>
        <position position="232"/>
    </location>
</feature>
<dbReference type="HAMAP" id="MF_00063">
    <property type="entry name" value="CysH"/>
    <property type="match status" value="1"/>
</dbReference>
<keyword evidence="4" id="KW-0963">Cytoplasm</keyword>
<sequence>MDIVSAERESRISLDWAREAWDGLEGLALLRAALTGPCAGRIALVSSFGAESAVLLDMVASIDRRTPVIFLETGKLFPETLAYKDELVRWLGLEDVRVIRPDPADLARFDGKGDLWRREADMCCHIRKTEPLDRALRGFVGWITGRKRFQGGLRAALPAVEADPVTGLLKLNPLASWSLEDIRHYRRLRQLPLHPLVARGYPSIGCAPCTRAVKEGEDVRAGRWWHLDKTECGIHRS</sequence>
<dbReference type="GO" id="GO:0004604">
    <property type="term" value="F:phosphoadenylyl-sulfate reductase (thioredoxin) activity"/>
    <property type="evidence" value="ECO:0007669"/>
    <property type="project" value="UniProtKB-EC"/>
</dbReference>
<evidence type="ECO:0000256" key="2">
    <source>
        <dbReference type="ARBA" id="ARBA00023002"/>
    </source>
</evidence>
<feature type="binding site" evidence="4">
    <location>
        <position position="206"/>
    </location>
    <ligand>
        <name>[4Fe-4S] cluster</name>
        <dbReference type="ChEBI" id="CHEBI:49883"/>
    </ligand>
</feature>
<comment type="cofactor">
    <cofactor evidence="4">
        <name>[4Fe-4S] cluster</name>
        <dbReference type="ChEBI" id="CHEBI:49883"/>
    </cofactor>
    <text evidence="4">Binds 1 [4Fe-4S] cluster per subunit.</text>
</comment>
<feature type="binding site" evidence="4">
    <location>
        <position position="209"/>
    </location>
    <ligand>
        <name>[4Fe-4S] cluster</name>
        <dbReference type="ChEBI" id="CHEBI:49883"/>
    </ligand>
</feature>
<dbReference type="InterPro" id="IPR014729">
    <property type="entry name" value="Rossmann-like_a/b/a_fold"/>
</dbReference>
<comment type="function">
    <text evidence="4">Catalyzes the formation of sulfite from adenosine 5'-phosphosulfate (APS) using thioredoxin as an electron donor.</text>
</comment>
<dbReference type="NCBIfam" id="TIGR00434">
    <property type="entry name" value="cysH"/>
    <property type="match status" value="1"/>
</dbReference>
<dbReference type="EMBL" id="JBBLZC010000008">
    <property type="protein sequence ID" value="MEK0083473.1"/>
    <property type="molecule type" value="Genomic_DNA"/>
</dbReference>
<evidence type="ECO:0000313" key="7">
    <source>
        <dbReference type="Proteomes" id="UP001375743"/>
    </source>
</evidence>
<name>A0ABU8XQL5_9PROT</name>
<evidence type="ECO:0000256" key="1">
    <source>
        <dbReference type="ARBA" id="ARBA00009732"/>
    </source>
</evidence>
<dbReference type="InterPro" id="IPR004511">
    <property type="entry name" value="PAPS/APS_Rdtase"/>
</dbReference>
<keyword evidence="4" id="KW-0479">Metal-binding</keyword>
<dbReference type="Gene3D" id="3.40.50.620">
    <property type="entry name" value="HUPs"/>
    <property type="match status" value="1"/>
</dbReference>
<dbReference type="PANTHER" id="PTHR46509">
    <property type="entry name" value="PHOSPHOADENOSINE PHOSPHOSULFATE REDUCTASE"/>
    <property type="match status" value="1"/>
</dbReference>
<dbReference type="PANTHER" id="PTHR46509:SF1">
    <property type="entry name" value="PHOSPHOADENOSINE PHOSPHOSULFATE REDUCTASE"/>
    <property type="match status" value="1"/>
</dbReference>
<feature type="binding site" evidence="4">
    <location>
        <position position="123"/>
    </location>
    <ligand>
        <name>[4Fe-4S] cluster</name>
        <dbReference type="ChEBI" id="CHEBI:49883"/>
    </ligand>
</feature>
<dbReference type="Pfam" id="PF01507">
    <property type="entry name" value="PAPS_reduct"/>
    <property type="match status" value="1"/>
</dbReference>
<dbReference type="EC" id="1.8.4.10" evidence="4"/>
<feature type="domain" description="Phosphoadenosine phosphosulphate reductase" evidence="5">
    <location>
        <begin position="42"/>
        <end position="212"/>
    </location>
</feature>
<comment type="similarity">
    <text evidence="1 4">Belongs to the PAPS reductase family. CysH subfamily.</text>
</comment>
<proteinExistence type="inferred from homology"/>
<keyword evidence="4" id="KW-0411">Iron-sulfur</keyword>
<dbReference type="InterPro" id="IPR002500">
    <property type="entry name" value="PAPS_reduct_dom"/>
</dbReference>
<keyword evidence="7" id="KW-1185">Reference proteome</keyword>
<accession>A0ABU8XQL5</accession>
<comment type="catalytic activity">
    <reaction evidence="4">
        <text>[thioredoxin]-disulfide + sulfite + AMP + 2 H(+) = adenosine 5'-phosphosulfate + [thioredoxin]-dithiol</text>
        <dbReference type="Rhea" id="RHEA:21976"/>
        <dbReference type="Rhea" id="RHEA-COMP:10698"/>
        <dbReference type="Rhea" id="RHEA-COMP:10700"/>
        <dbReference type="ChEBI" id="CHEBI:15378"/>
        <dbReference type="ChEBI" id="CHEBI:17359"/>
        <dbReference type="ChEBI" id="CHEBI:29950"/>
        <dbReference type="ChEBI" id="CHEBI:50058"/>
        <dbReference type="ChEBI" id="CHEBI:58243"/>
        <dbReference type="ChEBI" id="CHEBI:456215"/>
        <dbReference type="EC" id="1.8.4.10"/>
    </reaction>
</comment>
<evidence type="ECO:0000259" key="5">
    <source>
        <dbReference type="Pfam" id="PF01507"/>
    </source>
</evidence>